<evidence type="ECO:0000256" key="9">
    <source>
        <dbReference type="ARBA" id="ARBA00022842"/>
    </source>
</evidence>
<dbReference type="PANTHER" id="PTHR19288:SF44">
    <property type="entry name" value="PHOSPHOLYSINE PHOSPHOHISTIDINE INORGANIC PYROPHOSPHATE PHOSPHATASE"/>
    <property type="match status" value="1"/>
</dbReference>
<keyword evidence="7" id="KW-0479">Metal-binding</keyword>
<evidence type="ECO:0000256" key="12">
    <source>
        <dbReference type="ARBA" id="ARBA00039357"/>
    </source>
</evidence>
<evidence type="ECO:0000256" key="4">
    <source>
        <dbReference type="ARBA" id="ARBA00007958"/>
    </source>
</evidence>
<dbReference type="FunFam" id="3.40.50.1000:FF:000051">
    <property type="entry name" value="Phospholysine phosphohistidine inorganic pyrophosphate phosphatase"/>
    <property type="match status" value="1"/>
</dbReference>
<comment type="cofactor">
    <cofactor evidence="1">
        <name>Mg(2+)</name>
        <dbReference type="ChEBI" id="CHEBI:18420"/>
    </cofactor>
</comment>
<dbReference type="GO" id="GO:0046872">
    <property type="term" value="F:metal ion binding"/>
    <property type="evidence" value="ECO:0007669"/>
    <property type="project" value="UniProtKB-KW"/>
</dbReference>
<dbReference type="InterPro" id="IPR036412">
    <property type="entry name" value="HAD-like_sf"/>
</dbReference>
<evidence type="ECO:0000256" key="7">
    <source>
        <dbReference type="ARBA" id="ARBA00022723"/>
    </source>
</evidence>
<evidence type="ECO:0000256" key="2">
    <source>
        <dbReference type="ARBA" id="ARBA00004123"/>
    </source>
</evidence>
<evidence type="ECO:0000256" key="11">
    <source>
        <dbReference type="ARBA" id="ARBA00037258"/>
    </source>
</evidence>
<name>A0A0N4T4T1_BRUPA</name>
<evidence type="ECO:0000313" key="14">
    <source>
        <dbReference type="EMBL" id="VDN84367.1"/>
    </source>
</evidence>
<evidence type="ECO:0000256" key="5">
    <source>
        <dbReference type="ARBA" id="ARBA00012146"/>
    </source>
</evidence>
<dbReference type="Pfam" id="PF13344">
    <property type="entry name" value="Hydrolase_6"/>
    <property type="match status" value="1"/>
</dbReference>
<evidence type="ECO:0000313" key="15">
    <source>
        <dbReference type="Proteomes" id="UP000278627"/>
    </source>
</evidence>
<keyword evidence="9" id="KW-0460">Magnesium</keyword>
<comment type="catalytic activity">
    <reaction evidence="13">
        <text>diphosphate + H2O = 2 phosphate + H(+)</text>
        <dbReference type="Rhea" id="RHEA:24576"/>
        <dbReference type="ChEBI" id="CHEBI:15377"/>
        <dbReference type="ChEBI" id="CHEBI:15378"/>
        <dbReference type="ChEBI" id="CHEBI:33019"/>
        <dbReference type="ChEBI" id="CHEBI:43474"/>
        <dbReference type="EC" id="3.6.1.1"/>
    </reaction>
</comment>
<dbReference type="GO" id="GO:0005634">
    <property type="term" value="C:nucleus"/>
    <property type="evidence" value="ECO:0007669"/>
    <property type="project" value="UniProtKB-SubCell"/>
</dbReference>
<evidence type="ECO:0000256" key="10">
    <source>
        <dbReference type="ARBA" id="ARBA00023242"/>
    </source>
</evidence>
<dbReference type="Pfam" id="PF13242">
    <property type="entry name" value="Hydrolase_like"/>
    <property type="match status" value="1"/>
</dbReference>
<dbReference type="PANTHER" id="PTHR19288">
    <property type="entry name" value="4-NITROPHENYLPHOSPHATASE-RELATED"/>
    <property type="match status" value="1"/>
</dbReference>
<accession>A0A0N4T4T1</accession>
<organism evidence="16">
    <name type="scientific">Brugia pahangi</name>
    <name type="common">Filarial nematode worm</name>
    <dbReference type="NCBI Taxonomy" id="6280"/>
    <lineage>
        <taxon>Eukaryota</taxon>
        <taxon>Metazoa</taxon>
        <taxon>Ecdysozoa</taxon>
        <taxon>Nematoda</taxon>
        <taxon>Chromadorea</taxon>
        <taxon>Rhabditida</taxon>
        <taxon>Spirurina</taxon>
        <taxon>Spiruromorpha</taxon>
        <taxon>Filarioidea</taxon>
        <taxon>Onchocercidae</taxon>
        <taxon>Brugia</taxon>
    </lineage>
</organism>
<dbReference type="GO" id="GO:0005829">
    <property type="term" value="C:cytosol"/>
    <property type="evidence" value="ECO:0007669"/>
    <property type="project" value="TreeGrafter"/>
</dbReference>
<dbReference type="SUPFAM" id="SSF56784">
    <property type="entry name" value="HAD-like"/>
    <property type="match status" value="1"/>
</dbReference>
<dbReference type="WBParaSite" id="BPAG_0000321101-mRNA-1">
    <property type="protein sequence ID" value="BPAG_0000321101-mRNA-1"/>
    <property type="gene ID" value="BPAG_0000321101"/>
</dbReference>
<dbReference type="EMBL" id="UZAD01000773">
    <property type="protein sequence ID" value="VDN84367.1"/>
    <property type="molecule type" value="Genomic_DNA"/>
</dbReference>
<reference evidence="14 15" key="2">
    <citation type="submission" date="2018-11" db="EMBL/GenBank/DDBJ databases">
        <authorList>
            <consortium name="Pathogen Informatics"/>
        </authorList>
    </citation>
    <scope>NUCLEOTIDE SEQUENCE [LARGE SCALE GENOMIC DNA]</scope>
</reference>
<keyword evidence="6" id="KW-0963">Cytoplasm</keyword>
<evidence type="ECO:0000256" key="13">
    <source>
        <dbReference type="ARBA" id="ARBA00047820"/>
    </source>
</evidence>
<dbReference type="AlphaFoldDB" id="A0A0N4T4T1"/>
<evidence type="ECO:0000256" key="8">
    <source>
        <dbReference type="ARBA" id="ARBA00022801"/>
    </source>
</evidence>
<dbReference type="Proteomes" id="UP000278627">
    <property type="component" value="Unassembled WGS sequence"/>
</dbReference>
<reference evidence="16" key="1">
    <citation type="submission" date="2017-02" db="UniProtKB">
        <authorList>
            <consortium name="WormBaseParasite"/>
        </authorList>
    </citation>
    <scope>IDENTIFICATION</scope>
</reference>
<comment type="similarity">
    <text evidence="4">Belongs to the HAD-like hydrolase superfamily.</text>
</comment>
<dbReference type="STRING" id="6280.A0A0N4T4T1"/>
<evidence type="ECO:0000313" key="16">
    <source>
        <dbReference type="WBParaSite" id="BPAG_0000321101-mRNA-1"/>
    </source>
</evidence>
<keyword evidence="10" id="KW-0539">Nucleus</keyword>
<dbReference type="Gene3D" id="3.40.50.1000">
    <property type="entry name" value="HAD superfamily/HAD-like"/>
    <property type="match status" value="2"/>
</dbReference>
<comment type="subcellular location">
    <subcellularLocation>
        <location evidence="3">Cytoplasm</location>
    </subcellularLocation>
    <subcellularLocation>
        <location evidence="2">Nucleus</location>
    </subcellularLocation>
</comment>
<keyword evidence="8" id="KW-0378">Hydrolase</keyword>
<dbReference type="EC" id="3.6.1.1" evidence="5"/>
<keyword evidence="15" id="KW-1185">Reference proteome</keyword>
<evidence type="ECO:0000256" key="1">
    <source>
        <dbReference type="ARBA" id="ARBA00001946"/>
    </source>
</evidence>
<evidence type="ECO:0000256" key="6">
    <source>
        <dbReference type="ARBA" id="ARBA00022490"/>
    </source>
</evidence>
<dbReference type="NCBIfam" id="TIGR01458">
    <property type="entry name" value="HAD-SF-IIA-hyp3"/>
    <property type="match status" value="1"/>
</dbReference>
<dbReference type="NCBIfam" id="TIGR01460">
    <property type="entry name" value="HAD-SF-IIA"/>
    <property type="match status" value="1"/>
</dbReference>
<sequence>MNVSSKPVKGFLLDITGVLYNSDPNTIGRVIQGSVEAVNRLYAESAVRFVTNESTRNRKHLFEKLTKLGFTLNEEHIFMPVPEAKRYIKDHNLRPHILVHKGIFSFKRVLEEFGDLNTNHPNCVLLGDAERGFTYETMNAAFRVLHDTDDPLIVTLGCGKFYQRMDGPCMDVGGFTRALQYACDARVITIGKPDEQFFKAAIDDMGLTTDEVVMIGDDIVSDVGGAQKAGIRGVQVRTGKWRQSWINHSIKPDLLADDLRSAVDMLLKKKTN</sequence>
<proteinExistence type="inferred from homology"/>
<dbReference type="GO" id="GO:0016791">
    <property type="term" value="F:phosphatase activity"/>
    <property type="evidence" value="ECO:0007669"/>
    <property type="project" value="InterPro"/>
</dbReference>
<dbReference type="GO" id="GO:0004427">
    <property type="term" value="F:inorganic diphosphate phosphatase activity"/>
    <property type="evidence" value="ECO:0007669"/>
    <property type="project" value="UniProtKB-EC"/>
</dbReference>
<comment type="function">
    <text evidence="11">Phosphatase that hydrolyzes imidodiphosphate, 3-phosphohistidine and 6-phospholysine. Has broad substrate specificity and can also hydrolyze inorganic diphosphate, but with lower efficiency.</text>
</comment>
<dbReference type="InterPro" id="IPR006355">
    <property type="entry name" value="LHPP/HDHD2"/>
</dbReference>
<dbReference type="InterPro" id="IPR023214">
    <property type="entry name" value="HAD_sf"/>
</dbReference>
<protein>
    <recommendedName>
        <fullName evidence="12">Phospholysine phosphohistidine inorganic pyrophosphate phosphatase</fullName>
        <ecNumber evidence="5">3.6.1.1</ecNumber>
    </recommendedName>
</protein>
<gene>
    <name evidence="14" type="ORF">BPAG_LOCUS3181</name>
</gene>
<dbReference type="InterPro" id="IPR006357">
    <property type="entry name" value="HAD-SF_hydro_IIA"/>
</dbReference>
<evidence type="ECO:0000256" key="3">
    <source>
        <dbReference type="ARBA" id="ARBA00004496"/>
    </source>
</evidence>